<dbReference type="InterPro" id="IPR011008">
    <property type="entry name" value="Dimeric_a/b-barrel"/>
</dbReference>
<dbReference type="PROSITE" id="PS51725">
    <property type="entry name" value="ABM"/>
    <property type="match status" value="1"/>
</dbReference>
<proteinExistence type="predicted"/>
<dbReference type="Gene3D" id="3.30.70.100">
    <property type="match status" value="1"/>
</dbReference>
<evidence type="ECO:0000259" key="1">
    <source>
        <dbReference type="PROSITE" id="PS51725"/>
    </source>
</evidence>
<dbReference type="AlphaFoldDB" id="A0A7G8Q3K4"/>
<evidence type="ECO:0000313" key="3">
    <source>
        <dbReference type="Proteomes" id="UP000515873"/>
    </source>
</evidence>
<keyword evidence="2" id="KW-0503">Monooxygenase</keyword>
<dbReference type="EMBL" id="CP060412">
    <property type="protein sequence ID" value="QNK01362.1"/>
    <property type="molecule type" value="Genomic_DNA"/>
</dbReference>
<dbReference type="Pfam" id="PF03992">
    <property type="entry name" value="ABM"/>
    <property type="match status" value="1"/>
</dbReference>
<dbReference type="SUPFAM" id="SSF54909">
    <property type="entry name" value="Dimeric alpha+beta barrel"/>
    <property type="match status" value="1"/>
</dbReference>
<protein>
    <submittedName>
        <fullName evidence="2">Antibiotic biosynthesis monooxygenase</fullName>
    </submittedName>
</protein>
<organism evidence="2 3">
    <name type="scientific">Dyella telluris</name>
    <dbReference type="NCBI Taxonomy" id="2763498"/>
    <lineage>
        <taxon>Bacteria</taxon>
        <taxon>Pseudomonadati</taxon>
        <taxon>Pseudomonadota</taxon>
        <taxon>Gammaproteobacteria</taxon>
        <taxon>Lysobacterales</taxon>
        <taxon>Rhodanobacteraceae</taxon>
        <taxon>Dyella</taxon>
    </lineage>
</organism>
<dbReference type="RefSeq" id="WP_187056824.1">
    <property type="nucleotide sequence ID" value="NZ_CP060412.1"/>
</dbReference>
<evidence type="ECO:0000313" key="2">
    <source>
        <dbReference type="EMBL" id="QNK01362.1"/>
    </source>
</evidence>
<dbReference type="Proteomes" id="UP000515873">
    <property type="component" value="Chromosome"/>
</dbReference>
<dbReference type="KEGG" id="dtl:H8F01_20365"/>
<keyword evidence="3" id="KW-1185">Reference proteome</keyword>
<sequence>MKIISILAAKPGKRKELERLLRCVAKMGRSEPGNFHYNVWQDPADPNVFLLDELYLDDEAKAAHQCSAHAASLMSRIADVSAFTTMVVQAVDVT</sequence>
<dbReference type="InterPro" id="IPR007138">
    <property type="entry name" value="ABM_dom"/>
</dbReference>
<gene>
    <name evidence="2" type="ORF">H8F01_20365</name>
</gene>
<keyword evidence="2" id="KW-0560">Oxidoreductase</keyword>
<dbReference type="GO" id="GO:0004497">
    <property type="term" value="F:monooxygenase activity"/>
    <property type="evidence" value="ECO:0007669"/>
    <property type="project" value="UniProtKB-KW"/>
</dbReference>
<reference evidence="2 3" key="1">
    <citation type="submission" date="2020-08" db="EMBL/GenBank/DDBJ databases">
        <title>Dyella sp. G9 isolated from forest soil.</title>
        <authorList>
            <person name="Fu J."/>
            <person name="Qiu L."/>
        </authorList>
    </citation>
    <scope>NUCLEOTIDE SEQUENCE [LARGE SCALE GENOMIC DNA]</scope>
    <source>
        <strain evidence="2 3">G9</strain>
    </source>
</reference>
<name>A0A7G8Q3K4_9GAMM</name>
<accession>A0A7G8Q3K4</accession>
<feature type="domain" description="ABM" evidence="1">
    <location>
        <begin position="1"/>
        <end position="89"/>
    </location>
</feature>